<feature type="transmembrane region" description="Helical" evidence="5">
    <location>
        <begin position="150"/>
        <end position="174"/>
    </location>
</feature>
<evidence type="ECO:0000256" key="5">
    <source>
        <dbReference type="SAM" id="Phobius"/>
    </source>
</evidence>
<dbReference type="PANTHER" id="PTHR23539">
    <property type="entry name" value="MFS TRANSPORTER"/>
    <property type="match status" value="1"/>
</dbReference>
<reference evidence="7 8" key="2">
    <citation type="submission" date="2019-02" db="EMBL/GenBank/DDBJ databases">
        <title>'Lichenibacterium ramalinii' gen. nov. sp. nov., 'Lichenibacterium minor' gen. nov. sp. nov.</title>
        <authorList>
            <person name="Pankratov T."/>
        </authorList>
    </citation>
    <scope>NUCLEOTIDE SEQUENCE [LARGE SCALE GENOMIC DNA]</scope>
    <source>
        <strain evidence="7 8">RmlP001</strain>
    </source>
</reference>
<gene>
    <name evidence="7" type="ORF">D3272_21545</name>
</gene>
<dbReference type="PROSITE" id="PS50850">
    <property type="entry name" value="MFS"/>
    <property type="match status" value="1"/>
</dbReference>
<feature type="transmembrane region" description="Helical" evidence="5">
    <location>
        <begin position="360"/>
        <end position="380"/>
    </location>
</feature>
<dbReference type="Pfam" id="PF07690">
    <property type="entry name" value="MFS_1"/>
    <property type="match status" value="1"/>
</dbReference>
<evidence type="ECO:0000256" key="2">
    <source>
        <dbReference type="ARBA" id="ARBA00022989"/>
    </source>
</evidence>
<protein>
    <submittedName>
        <fullName evidence="7">MFS transporter</fullName>
    </submittedName>
</protein>
<feature type="transmembrane region" description="Helical" evidence="5">
    <location>
        <begin position="296"/>
        <end position="319"/>
    </location>
</feature>
<keyword evidence="2 5" id="KW-1133">Transmembrane helix</keyword>
<evidence type="ECO:0000256" key="4">
    <source>
        <dbReference type="SAM" id="MobiDB-lite"/>
    </source>
</evidence>
<feature type="transmembrane region" description="Helical" evidence="5">
    <location>
        <begin position="207"/>
        <end position="229"/>
    </location>
</feature>
<organism evidence="7 8">
    <name type="scientific">Lichenibacterium ramalinae</name>
    <dbReference type="NCBI Taxonomy" id="2316527"/>
    <lineage>
        <taxon>Bacteria</taxon>
        <taxon>Pseudomonadati</taxon>
        <taxon>Pseudomonadota</taxon>
        <taxon>Alphaproteobacteria</taxon>
        <taxon>Hyphomicrobiales</taxon>
        <taxon>Lichenihabitantaceae</taxon>
        <taxon>Lichenibacterium</taxon>
    </lineage>
</organism>
<dbReference type="RefSeq" id="WP_129221279.1">
    <property type="nucleotide sequence ID" value="NZ_QYBC01000021.1"/>
</dbReference>
<evidence type="ECO:0000256" key="1">
    <source>
        <dbReference type="ARBA" id="ARBA00022692"/>
    </source>
</evidence>
<keyword evidence="3 5" id="KW-0472">Membrane</keyword>
<dbReference type="AlphaFoldDB" id="A0A4Q2RBG9"/>
<proteinExistence type="predicted"/>
<accession>A0A4Q2RBG9</accession>
<name>A0A4Q2RBG9_9HYPH</name>
<evidence type="ECO:0000259" key="6">
    <source>
        <dbReference type="PROSITE" id="PS50850"/>
    </source>
</evidence>
<reference evidence="7 8" key="1">
    <citation type="submission" date="2018-09" db="EMBL/GenBank/DDBJ databases">
        <authorList>
            <person name="Grouzdev D.S."/>
            <person name="Krutkina M.S."/>
        </authorList>
    </citation>
    <scope>NUCLEOTIDE SEQUENCE [LARGE SCALE GENOMIC DNA]</scope>
    <source>
        <strain evidence="7 8">RmlP001</strain>
    </source>
</reference>
<dbReference type="GO" id="GO:0022857">
    <property type="term" value="F:transmembrane transporter activity"/>
    <property type="evidence" value="ECO:0007669"/>
    <property type="project" value="InterPro"/>
</dbReference>
<feature type="domain" description="Major facilitator superfamily (MFS) profile" evidence="6">
    <location>
        <begin position="1"/>
        <end position="386"/>
    </location>
</feature>
<comment type="caution">
    <text evidence="7">The sequence shown here is derived from an EMBL/GenBank/DDBJ whole genome shotgun (WGS) entry which is preliminary data.</text>
</comment>
<dbReference type="OrthoDB" id="9812574at2"/>
<feature type="transmembrane region" description="Helical" evidence="5">
    <location>
        <begin position="73"/>
        <end position="101"/>
    </location>
</feature>
<sequence>MHLPMGLEALNFAMAGAREGFGPFLGVYLQHQGFDPASTGFAMSLAGLAGVVATTPLSALVDRIEVKRGAVGLAVAMIAAGAVLIVLTQSLWVVAIGQVLIGIADTSLAPLVSALTLGIVGRSRYPAQVARNETFNHGGNAVNAALSAALGYWLGLGWVALAIGVMAAATGAVVSRIDPATIDHEAARGGDPGSRSAVRALFGSRPLLMLGFAAFAFMTSSGAMLPFLAQALVKSGHDPSLTTGAMTVTVQVVMVGAAALVPRLAARFGNVAVLAAALALVVVRAGLLVWSQALPMIGLVEVLEGLAMGFAGVAIPALVIDVMSESGHTNAGLGGVMTAYGAGAALSPVLAGLVAQFAGFPAAFATLGGVALLGLAGWIVGWRLARRSDAAGQGGDAGAGEAVPEGAKGGT</sequence>
<evidence type="ECO:0000313" key="7">
    <source>
        <dbReference type="EMBL" id="RYB02268.1"/>
    </source>
</evidence>
<dbReference type="InterPro" id="IPR011701">
    <property type="entry name" value="MFS"/>
</dbReference>
<evidence type="ECO:0000313" key="8">
    <source>
        <dbReference type="Proteomes" id="UP000289411"/>
    </source>
</evidence>
<feature type="transmembrane region" description="Helical" evidence="5">
    <location>
        <begin position="331"/>
        <end position="354"/>
    </location>
</feature>
<dbReference type="PANTHER" id="PTHR23539:SF1">
    <property type="entry name" value="MAJOR FACILITATOR SUPERFAMILY (MFS) PROFILE DOMAIN-CONTAINING PROTEIN"/>
    <property type="match status" value="1"/>
</dbReference>
<evidence type="ECO:0000256" key="3">
    <source>
        <dbReference type="ARBA" id="ARBA00023136"/>
    </source>
</evidence>
<dbReference type="EMBL" id="QYBC01000021">
    <property type="protein sequence ID" value="RYB02268.1"/>
    <property type="molecule type" value="Genomic_DNA"/>
</dbReference>
<feature type="transmembrane region" description="Helical" evidence="5">
    <location>
        <begin position="41"/>
        <end position="61"/>
    </location>
</feature>
<feature type="transmembrane region" description="Helical" evidence="5">
    <location>
        <begin position="241"/>
        <end position="261"/>
    </location>
</feature>
<keyword evidence="1 5" id="KW-0812">Transmembrane</keyword>
<dbReference type="SUPFAM" id="SSF103473">
    <property type="entry name" value="MFS general substrate transporter"/>
    <property type="match status" value="1"/>
</dbReference>
<dbReference type="InterPro" id="IPR020846">
    <property type="entry name" value="MFS_dom"/>
</dbReference>
<feature type="transmembrane region" description="Helical" evidence="5">
    <location>
        <begin position="268"/>
        <end position="290"/>
    </location>
</feature>
<keyword evidence="8" id="KW-1185">Reference proteome</keyword>
<dbReference type="InterPro" id="IPR036259">
    <property type="entry name" value="MFS_trans_sf"/>
</dbReference>
<dbReference type="Gene3D" id="1.20.1250.20">
    <property type="entry name" value="MFS general substrate transporter like domains"/>
    <property type="match status" value="2"/>
</dbReference>
<dbReference type="Proteomes" id="UP000289411">
    <property type="component" value="Unassembled WGS sequence"/>
</dbReference>
<feature type="region of interest" description="Disordered" evidence="4">
    <location>
        <begin position="391"/>
        <end position="411"/>
    </location>
</feature>